<dbReference type="PANTHER" id="PTHR10556">
    <property type="entry name" value="3-OXO-5-ALPHA-STEROID 4-DEHYDROGENASE"/>
    <property type="match status" value="1"/>
</dbReference>
<evidence type="ECO:0000256" key="4">
    <source>
        <dbReference type="ARBA" id="ARBA00022989"/>
    </source>
</evidence>
<evidence type="ECO:0000256" key="5">
    <source>
        <dbReference type="ARBA" id="ARBA00023136"/>
    </source>
</evidence>
<proteinExistence type="inferred from homology"/>
<evidence type="ECO:0000256" key="6">
    <source>
        <dbReference type="SAM" id="Phobius"/>
    </source>
</evidence>
<dbReference type="AlphaFoldDB" id="A0A8H5ETA5"/>
<keyword evidence="5 6" id="KW-0472">Membrane</keyword>
<dbReference type="EMBL" id="JAACJK010000225">
    <property type="protein sequence ID" value="KAF5311579.1"/>
    <property type="molecule type" value="Genomic_DNA"/>
</dbReference>
<feature type="transmembrane region" description="Helical" evidence="6">
    <location>
        <begin position="180"/>
        <end position="202"/>
    </location>
</feature>
<feature type="transmembrane region" description="Helical" evidence="6">
    <location>
        <begin position="106"/>
        <end position="126"/>
    </location>
</feature>
<keyword evidence="3 6" id="KW-0812">Transmembrane</keyword>
<feature type="transmembrane region" description="Helical" evidence="6">
    <location>
        <begin position="66"/>
        <end position="86"/>
    </location>
</feature>
<dbReference type="PROSITE" id="PS50244">
    <property type="entry name" value="S5A_REDUCTASE"/>
    <property type="match status" value="1"/>
</dbReference>
<feature type="domain" description="3-oxo-5-alpha-steroid 4-dehydrogenase C-terminal" evidence="7">
    <location>
        <begin position="139"/>
        <end position="265"/>
    </location>
</feature>
<organism evidence="8 9">
    <name type="scientific">Ephemerocybe angulata</name>
    <dbReference type="NCBI Taxonomy" id="980116"/>
    <lineage>
        <taxon>Eukaryota</taxon>
        <taxon>Fungi</taxon>
        <taxon>Dikarya</taxon>
        <taxon>Basidiomycota</taxon>
        <taxon>Agaricomycotina</taxon>
        <taxon>Agaricomycetes</taxon>
        <taxon>Agaricomycetidae</taxon>
        <taxon>Agaricales</taxon>
        <taxon>Agaricineae</taxon>
        <taxon>Psathyrellaceae</taxon>
        <taxon>Ephemerocybe</taxon>
    </lineage>
</organism>
<evidence type="ECO:0000259" key="7">
    <source>
        <dbReference type="Pfam" id="PF02544"/>
    </source>
</evidence>
<evidence type="ECO:0000313" key="8">
    <source>
        <dbReference type="EMBL" id="KAF5311579.1"/>
    </source>
</evidence>
<evidence type="ECO:0000256" key="2">
    <source>
        <dbReference type="ARBA" id="ARBA00007742"/>
    </source>
</evidence>
<keyword evidence="4 6" id="KW-1133">Transmembrane helix</keyword>
<dbReference type="OrthoDB" id="5788137at2759"/>
<comment type="caution">
    <text evidence="8">The sequence shown here is derived from an EMBL/GenBank/DDBJ whole genome shotgun (WGS) entry which is preliminary data.</text>
</comment>
<accession>A0A8H5ETA5</accession>
<dbReference type="GO" id="GO:0016020">
    <property type="term" value="C:membrane"/>
    <property type="evidence" value="ECO:0007669"/>
    <property type="project" value="UniProtKB-SubCell"/>
</dbReference>
<dbReference type="InterPro" id="IPR039357">
    <property type="entry name" value="SRD5A/TECR"/>
</dbReference>
<reference evidence="8 9" key="1">
    <citation type="journal article" date="2020" name="ISME J.">
        <title>Uncovering the hidden diversity of litter-decomposition mechanisms in mushroom-forming fungi.</title>
        <authorList>
            <person name="Floudas D."/>
            <person name="Bentzer J."/>
            <person name="Ahren D."/>
            <person name="Johansson T."/>
            <person name="Persson P."/>
            <person name="Tunlid A."/>
        </authorList>
    </citation>
    <scope>NUCLEOTIDE SEQUENCE [LARGE SCALE GENOMIC DNA]</scope>
    <source>
        <strain evidence="8 9">CBS 175.51</strain>
    </source>
</reference>
<feature type="transmembrane region" description="Helical" evidence="6">
    <location>
        <begin position="138"/>
        <end position="160"/>
    </location>
</feature>
<dbReference type="GO" id="GO:0016627">
    <property type="term" value="F:oxidoreductase activity, acting on the CH-CH group of donors"/>
    <property type="evidence" value="ECO:0007669"/>
    <property type="project" value="InterPro"/>
</dbReference>
<feature type="domain" description="3-oxo-5-alpha-steroid 4-dehydrogenase C-terminal" evidence="7">
    <location>
        <begin position="314"/>
        <end position="366"/>
    </location>
</feature>
<evidence type="ECO:0000256" key="1">
    <source>
        <dbReference type="ARBA" id="ARBA00004141"/>
    </source>
</evidence>
<name>A0A8H5ETA5_9AGAR</name>
<feature type="transmembrane region" description="Helical" evidence="6">
    <location>
        <begin position="25"/>
        <end position="45"/>
    </location>
</feature>
<dbReference type="GO" id="GO:0006629">
    <property type="term" value="P:lipid metabolic process"/>
    <property type="evidence" value="ECO:0007669"/>
    <property type="project" value="InterPro"/>
</dbReference>
<keyword evidence="9" id="KW-1185">Reference proteome</keyword>
<dbReference type="Pfam" id="PF02544">
    <property type="entry name" value="Steroid_dh"/>
    <property type="match status" value="2"/>
</dbReference>
<evidence type="ECO:0000313" key="9">
    <source>
        <dbReference type="Proteomes" id="UP000541558"/>
    </source>
</evidence>
<evidence type="ECO:0000256" key="3">
    <source>
        <dbReference type="ARBA" id="ARBA00022692"/>
    </source>
</evidence>
<dbReference type="InterPro" id="IPR001104">
    <property type="entry name" value="3-oxo-5_a-steroid_4-DH_C"/>
</dbReference>
<dbReference type="PANTHER" id="PTHR10556:SF43">
    <property type="entry name" value="STEROID 5-ALPHA-REDUCTASE DET2"/>
    <property type="match status" value="1"/>
</dbReference>
<dbReference type="Proteomes" id="UP000541558">
    <property type="component" value="Unassembled WGS sequence"/>
</dbReference>
<gene>
    <name evidence="8" type="ORF">D9611_009527</name>
</gene>
<sequence>MARRDPTKLNTSNFPYEAYDFLRKWFTLLSLFAGVLLLVINAPFGRFVPTGSQSSRHPLGFFNWQFLMVNGIRSWIVMELVAPITFTVAFVKSPLSFYKVALPDAFSPQGILAALFLIHYLNRALLSPLRTPSRSKAHLIIPVIGVLFNLANGFLIGSYLTSPFARMYLAGPSVFQRTSFRLGITLWAVGFVGNIVHDEILLDIRRKAQARKEKDAAEEKKSDKKKEHAVGEHYGIPTGLLYKYISYPNYFCEWIEWFGFALAASPLPLPLDLDAIAEAPTLVAAVKMVLETFQDTFVSLLFPSTWKDIIQIPNYAYAPLLTPPWIFLINEIFTMLPRAWKGHLWYKERFGDSYPKDRKAVIPFVF</sequence>
<protein>
    <recommendedName>
        <fullName evidence="7">3-oxo-5-alpha-steroid 4-dehydrogenase C-terminal domain-containing protein</fullName>
    </recommendedName>
</protein>
<comment type="similarity">
    <text evidence="2">Belongs to the steroid 5-alpha reductase family.</text>
</comment>
<comment type="subcellular location">
    <subcellularLocation>
        <location evidence="1">Membrane</location>
        <topology evidence="1">Multi-pass membrane protein</topology>
    </subcellularLocation>
</comment>